<dbReference type="Gene3D" id="3.30.70.120">
    <property type="match status" value="1"/>
</dbReference>
<feature type="transmembrane region" description="Helical" evidence="6">
    <location>
        <begin position="66"/>
        <end position="87"/>
    </location>
</feature>
<dbReference type="AlphaFoldDB" id="A0A412PCG7"/>
<evidence type="ECO:0000313" key="9">
    <source>
        <dbReference type="Proteomes" id="UP000284731"/>
    </source>
</evidence>
<feature type="transmembrane region" description="Helical" evidence="6">
    <location>
        <begin position="118"/>
        <end position="141"/>
    </location>
</feature>
<reference evidence="8 9" key="1">
    <citation type="submission" date="2018-08" db="EMBL/GenBank/DDBJ databases">
        <title>A genome reference for cultivated species of the human gut microbiota.</title>
        <authorList>
            <person name="Zou Y."/>
            <person name="Xue W."/>
            <person name="Luo G."/>
        </authorList>
    </citation>
    <scope>NUCLEOTIDE SEQUENCE [LARGE SCALE GENOMIC DNA]</scope>
    <source>
        <strain evidence="8 9">AF18-46</strain>
    </source>
</reference>
<keyword evidence="2" id="KW-1003">Cell membrane</keyword>
<feature type="transmembrane region" description="Helical" evidence="6">
    <location>
        <begin position="40"/>
        <end position="59"/>
    </location>
</feature>
<protein>
    <submittedName>
        <fullName evidence="8">YitT family protein</fullName>
    </submittedName>
</protein>
<keyword evidence="5 6" id="KW-0472">Membrane</keyword>
<dbReference type="EMBL" id="QRWX01000003">
    <property type="protein sequence ID" value="RGT54917.1"/>
    <property type="molecule type" value="Genomic_DNA"/>
</dbReference>
<feature type="transmembrane region" description="Helical" evidence="6">
    <location>
        <begin position="93"/>
        <end position="111"/>
    </location>
</feature>
<dbReference type="PIRSF" id="PIRSF006483">
    <property type="entry name" value="Membrane_protein_YitT"/>
    <property type="match status" value="1"/>
</dbReference>
<evidence type="ECO:0000256" key="1">
    <source>
        <dbReference type="ARBA" id="ARBA00004651"/>
    </source>
</evidence>
<dbReference type="PANTHER" id="PTHR33545:SF5">
    <property type="entry name" value="UPF0750 MEMBRANE PROTEIN YITT"/>
    <property type="match status" value="1"/>
</dbReference>
<dbReference type="InterPro" id="IPR019264">
    <property type="entry name" value="DUF2179"/>
</dbReference>
<feature type="domain" description="DUF2179" evidence="7">
    <location>
        <begin position="231"/>
        <end position="285"/>
    </location>
</feature>
<organism evidence="8 9">
    <name type="scientific">Solobacterium moorei</name>
    <dbReference type="NCBI Taxonomy" id="102148"/>
    <lineage>
        <taxon>Bacteria</taxon>
        <taxon>Bacillati</taxon>
        <taxon>Bacillota</taxon>
        <taxon>Erysipelotrichia</taxon>
        <taxon>Erysipelotrichales</taxon>
        <taxon>Erysipelotrichaceae</taxon>
        <taxon>Solobacterium</taxon>
    </lineage>
</organism>
<comment type="subcellular location">
    <subcellularLocation>
        <location evidence="1">Cell membrane</location>
        <topology evidence="1">Multi-pass membrane protein</topology>
    </subcellularLocation>
</comment>
<proteinExistence type="predicted"/>
<evidence type="ECO:0000256" key="6">
    <source>
        <dbReference type="SAM" id="Phobius"/>
    </source>
</evidence>
<evidence type="ECO:0000256" key="2">
    <source>
        <dbReference type="ARBA" id="ARBA00022475"/>
    </source>
</evidence>
<dbReference type="Pfam" id="PF02588">
    <property type="entry name" value="YitT_membrane"/>
    <property type="match status" value="1"/>
</dbReference>
<dbReference type="InterPro" id="IPR051461">
    <property type="entry name" value="UPF0750_membrane"/>
</dbReference>
<dbReference type="InterPro" id="IPR015867">
    <property type="entry name" value="N-reg_PII/ATP_PRibTrfase_C"/>
</dbReference>
<evidence type="ECO:0000256" key="3">
    <source>
        <dbReference type="ARBA" id="ARBA00022692"/>
    </source>
</evidence>
<dbReference type="PANTHER" id="PTHR33545">
    <property type="entry name" value="UPF0750 MEMBRANE PROTEIN YITT-RELATED"/>
    <property type="match status" value="1"/>
</dbReference>
<dbReference type="Pfam" id="PF10035">
    <property type="entry name" value="DUF2179"/>
    <property type="match status" value="1"/>
</dbReference>
<keyword evidence="3 6" id="KW-0812">Transmembrane</keyword>
<dbReference type="Proteomes" id="UP000284731">
    <property type="component" value="Unassembled WGS sequence"/>
</dbReference>
<name>A0A412PCG7_9FIRM</name>
<feature type="transmembrane region" description="Helical" evidence="6">
    <location>
        <begin position="161"/>
        <end position="182"/>
    </location>
</feature>
<dbReference type="GO" id="GO:0005886">
    <property type="term" value="C:plasma membrane"/>
    <property type="evidence" value="ECO:0007669"/>
    <property type="project" value="UniProtKB-SubCell"/>
</dbReference>
<comment type="caution">
    <text evidence="8">The sequence shown here is derived from an EMBL/GenBank/DDBJ whole genome shotgun (WGS) entry which is preliminary data.</text>
</comment>
<dbReference type="InterPro" id="IPR003740">
    <property type="entry name" value="YitT"/>
</dbReference>
<dbReference type="RefSeq" id="WP_118764979.1">
    <property type="nucleotide sequence ID" value="NZ_CABJCF010000003.1"/>
</dbReference>
<evidence type="ECO:0000259" key="7">
    <source>
        <dbReference type="Pfam" id="PF10035"/>
    </source>
</evidence>
<evidence type="ECO:0000313" key="8">
    <source>
        <dbReference type="EMBL" id="RGT54917.1"/>
    </source>
</evidence>
<gene>
    <name evidence="8" type="ORF">DWX20_07035</name>
</gene>
<evidence type="ECO:0000256" key="5">
    <source>
        <dbReference type="ARBA" id="ARBA00023136"/>
    </source>
</evidence>
<feature type="transmembrane region" description="Helical" evidence="6">
    <location>
        <begin position="12"/>
        <end position="34"/>
    </location>
</feature>
<sequence length="293" mass="32817">MKEKLIDFKQKQSIRLVFSILCVIFSALLQTYALKVFLRPAGLLSSGFTGLAILINVIGSQHQIQIPVALMIVLLNVPVAILCGKSISTKFTILSSLQFACVSIFLTVFQFDILFDDIMLNIVIGGVVYGLGIVSALVGNASTGGTDFIALYVSNKTGKSIWTYVFVYNCILLCIFGFVSGWERAGYSIIMQFVSTKVIESLYRRYDRSTIQITSKMPEEIVAVYTKKYRHGISVWESYGGYSHQKNYMLNTVVSTLEVKEIAHLILNVDPHAIINVYRTDDFYGGFYRKPID</sequence>
<evidence type="ECO:0000256" key="4">
    <source>
        <dbReference type="ARBA" id="ARBA00022989"/>
    </source>
</evidence>
<accession>A0A412PCG7</accession>
<keyword evidence="4 6" id="KW-1133">Transmembrane helix</keyword>